<evidence type="ECO:0000259" key="5">
    <source>
        <dbReference type="PROSITE" id="PS50977"/>
    </source>
</evidence>
<evidence type="ECO:0000256" key="2">
    <source>
        <dbReference type="ARBA" id="ARBA00023125"/>
    </source>
</evidence>
<dbReference type="Gene3D" id="1.10.10.60">
    <property type="entry name" value="Homeodomain-like"/>
    <property type="match status" value="1"/>
</dbReference>
<dbReference type="InterPro" id="IPR039536">
    <property type="entry name" value="TetR_C_Proteobacteria"/>
</dbReference>
<gene>
    <name evidence="6" type="ORF">SAMN05216452_0864</name>
</gene>
<evidence type="ECO:0000313" key="7">
    <source>
        <dbReference type="Proteomes" id="UP000199064"/>
    </source>
</evidence>
<proteinExistence type="predicted"/>
<dbReference type="InterPro" id="IPR001647">
    <property type="entry name" value="HTH_TetR"/>
</dbReference>
<dbReference type="EMBL" id="FNSL01000001">
    <property type="protein sequence ID" value="SEB39881.1"/>
    <property type="molecule type" value="Genomic_DNA"/>
</dbReference>
<evidence type="ECO:0000313" key="6">
    <source>
        <dbReference type="EMBL" id="SEB39881.1"/>
    </source>
</evidence>
<feature type="domain" description="HTH tetR-type" evidence="5">
    <location>
        <begin position="19"/>
        <end position="79"/>
    </location>
</feature>
<dbReference type="InterPro" id="IPR050109">
    <property type="entry name" value="HTH-type_TetR-like_transc_reg"/>
</dbReference>
<dbReference type="GO" id="GO:0000976">
    <property type="term" value="F:transcription cis-regulatory region binding"/>
    <property type="evidence" value="ECO:0007669"/>
    <property type="project" value="TreeGrafter"/>
</dbReference>
<dbReference type="AlphaFoldDB" id="A0A1H4J0W1"/>
<evidence type="ECO:0000256" key="1">
    <source>
        <dbReference type="ARBA" id="ARBA00023015"/>
    </source>
</evidence>
<dbReference type="RefSeq" id="WP_081784688.1">
    <property type="nucleotide sequence ID" value="NZ_FNSL01000001.1"/>
</dbReference>
<keyword evidence="3" id="KW-0804">Transcription</keyword>
<name>A0A1H4J0W1_9HYPH</name>
<sequence>MFFMHVINATDRLPTRGHAAKRLSILEAGARVFCREGYTGANIDMIAAEAGVSRQTVYNHYGDKDRLFAAVVTEITQRCNARSFEVLATFPDQPADLEDELIAFAMRLTQKCVCDEDGKYLRKLIQSEGERHPHLFAGWRTEGPGKVWSALAARFARLAYAGHLELDDPDVAARQFIALVNAELHIPALFGEKLENDQLREVTTRAVKTFLRAYRRNGKEGQETTRVSRALPA</sequence>
<keyword evidence="7" id="KW-1185">Reference proteome</keyword>
<dbReference type="GO" id="GO:0003700">
    <property type="term" value="F:DNA-binding transcription factor activity"/>
    <property type="evidence" value="ECO:0007669"/>
    <property type="project" value="TreeGrafter"/>
</dbReference>
<dbReference type="Pfam" id="PF00440">
    <property type="entry name" value="TetR_N"/>
    <property type="match status" value="1"/>
</dbReference>
<dbReference type="Proteomes" id="UP000199064">
    <property type="component" value="Unassembled WGS sequence"/>
</dbReference>
<organism evidence="6 7">
    <name type="scientific">Nitratireductor aquibiodomus</name>
    <dbReference type="NCBI Taxonomy" id="204799"/>
    <lineage>
        <taxon>Bacteria</taxon>
        <taxon>Pseudomonadati</taxon>
        <taxon>Pseudomonadota</taxon>
        <taxon>Alphaproteobacteria</taxon>
        <taxon>Hyphomicrobiales</taxon>
        <taxon>Phyllobacteriaceae</taxon>
        <taxon>Nitratireductor</taxon>
    </lineage>
</organism>
<reference evidence="7" key="1">
    <citation type="submission" date="2016-10" db="EMBL/GenBank/DDBJ databases">
        <authorList>
            <person name="Varghese N."/>
            <person name="Submissions S."/>
        </authorList>
    </citation>
    <scope>NUCLEOTIDE SEQUENCE [LARGE SCALE GENOMIC DNA]</scope>
    <source>
        <strain evidence="7">ES.061</strain>
    </source>
</reference>
<keyword evidence="2 4" id="KW-0238">DNA-binding</keyword>
<feature type="DNA-binding region" description="H-T-H motif" evidence="4">
    <location>
        <begin position="42"/>
        <end position="61"/>
    </location>
</feature>
<dbReference type="Gene3D" id="1.10.357.10">
    <property type="entry name" value="Tetracycline Repressor, domain 2"/>
    <property type="match status" value="1"/>
</dbReference>
<evidence type="ECO:0000256" key="3">
    <source>
        <dbReference type="ARBA" id="ARBA00023163"/>
    </source>
</evidence>
<dbReference type="PRINTS" id="PR00455">
    <property type="entry name" value="HTHTETR"/>
</dbReference>
<dbReference type="FunFam" id="1.10.10.60:FF:000141">
    <property type="entry name" value="TetR family transcriptional regulator"/>
    <property type="match status" value="1"/>
</dbReference>
<accession>A0A1H4J0W1</accession>
<dbReference type="Pfam" id="PF14246">
    <property type="entry name" value="TetR_C_7"/>
    <property type="match status" value="1"/>
</dbReference>
<dbReference type="InterPro" id="IPR009057">
    <property type="entry name" value="Homeodomain-like_sf"/>
</dbReference>
<keyword evidence="1" id="KW-0805">Transcription regulation</keyword>
<dbReference type="PROSITE" id="PS50977">
    <property type="entry name" value="HTH_TETR_2"/>
    <property type="match status" value="1"/>
</dbReference>
<dbReference type="PANTHER" id="PTHR30055:SF146">
    <property type="entry name" value="HTH-TYPE TRANSCRIPTIONAL DUAL REGULATOR CECR"/>
    <property type="match status" value="1"/>
</dbReference>
<dbReference type="SUPFAM" id="SSF46689">
    <property type="entry name" value="Homeodomain-like"/>
    <property type="match status" value="1"/>
</dbReference>
<protein>
    <submittedName>
        <fullName evidence="6">Transcriptional regulator, TetR family</fullName>
    </submittedName>
</protein>
<dbReference type="PANTHER" id="PTHR30055">
    <property type="entry name" value="HTH-TYPE TRANSCRIPTIONAL REGULATOR RUTR"/>
    <property type="match status" value="1"/>
</dbReference>
<evidence type="ECO:0000256" key="4">
    <source>
        <dbReference type="PROSITE-ProRule" id="PRU00335"/>
    </source>
</evidence>